<reference evidence="3 4" key="1">
    <citation type="submission" date="2019-03" db="EMBL/GenBank/DDBJ databases">
        <title>Single cell metagenomics reveals metabolic interactions within the superorganism composed of flagellate Streblomastix strix and complex community of Bacteroidetes bacteria on its surface.</title>
        <authorList>
            <person name="Treitli S.C."/>
            <person name="Kolisko M."/>
            <person name="Husnik F."/>
            <person name="Keeling P."/>
            <person name="Hampl V."/>
        </authorList>
    </citation>
    <scope>NUCLEOTIDE SEQUENCE [LARGE SCALE GENOMIC DNA]</scope>
    <source>
        <strain evidence="3">ST1C</strain>
    </source>
</reference>
<feature type="signal peptide" evidence="2">
    <location>
        <begin position="1"/>
        <end position="18"/>
    </location>
</feature>
<dbReference type="InterPro" id="IPR011050">
    <property type="entry name" value="Pectin_lyase_fold/virulence"/>
</dbReference>
<evidence type="ECO:0000313" key="4">
    <source>
        <dbReference type="Proteomes" id="UP000324800"/>
    </source>
</evidence>
<protein>
    <recommendedName>
        <fullName evidence="5">Transmembrane protein</fullName>
    </recommendedName>
</protein>
<dbReference type="SUPFAM" id="SSF51126">
    <property type="entry name" value="Pectin lyase-like"/>
    <property type="match status" value="1"/>
</dbReference>
<dbReference type="Proteomes" id="UP000324800">
    <property type="component" value="Unassembled WGS sequence"/>
</dbReference>
<evidence type="ECO:0000256" key="1">
    <source>
        <dbReference type="SAM" id="Phobius"/>
    </source>
</evidence>
<name>A0A5J4WG14_9EUKA</name>
<accession>A0A5J4WG14</accession>
<dbReference type="AlphaFoldDB" id="A0A5J4WG14"/>
<feature type="chain" id="PRO_5023941325" description="Transmembrane protein" evidence="2">
    <location>
        <begin position="19"/>
        <end position="353"/>
    </location>
</feature>
<gene>
    <name evidence="3" type="ORF">EZS28_011162</name>
</gene>
<keyword evidence="2" id="KW-0732">Signal</keyword>
<dbReference type="EMBL" id="SNRW01002271">
    <property type="protein sequence ID" value="KAA6393309.1"/>
    <property type="molecule type" value="Genomic_DNA"/>
</dbReference>
<keyword evidence="1" id="KW-1133">Transmembrane helix</keyword>
<dbReference type="OrthoDB" id="10693256at2759"/>
<evidence type="ECO:0000313" key="3">
    <source>
        <dbReference type="EMBL" id="KAA6393309.1"/>
    </source>
</evidence>
<keyword evidence="1" id="KW-0812">Transmembrane</keyword>
<comment type="caution">
    <text evidence="3">The sequence shown here is derived from an EMBL/GenBank/DDBJ whole genome shotgun (WGS) entry which is preliminary data.</text>
</comment>
<evidence type="ECO:0008006" key="5">
    <source>
        <dbReference type="Google" id="ProtNLM"/>
    </source>
</evidence>
<evidence type="ECO:0000256" key="2">
    <source>
        <dbReference type="SAM" id="SignalP"/>
    </source>
</evidence>
<keyword evidence="1" id="KW-0472">Membrane</keyword>
<organism evidence="3 4">
    <name type="scientific">Streblomastix strix</name>
    <dbReference type="NCBI Taxonomy" id="222440"/>
    <lineage>
        <taxon>Eukaryota</taxon>
        <taxon>Metamonada</taxon>
        <taxon>Preaxostyla</taxon>
        <taxon>Oxymonadida</taxon>
        <taxon>Streblomastigidae</taxon>
        <taxon>Streblomastix</taxon>
    </lineage>
</organism>
<feature type="transmembrane region" description="Helical" evidence="1">
    <location>
        <begin position="165"/>
        <end position="186"/>
    </location>
</feature>
<sequence>MHKTIVLVVIINSHFALCANCHITRHVSWAYNQGDTSEVKNPQIQAGQQKERQLLTFFTYSNVTIIENMKFTVYSKDDNENQLKFEIHPKFDSRPLEHVTIQESSIQYEEVQFIGRDNQKDTPQILENDSNTLTQLDNQLTSEVGKPTMLQFVKQVSIAMCNSSIIALFKLIFIAMLVRAIMTEFLPRKIVNQKNKSKEQTKNKYKLVIPHLIITYLTFFEVSAVSHNISNTEFDGVGSQNIVVDQPTDEFKVINCTFKNCENSGASGGALYIQLSNGGKCYILNSTFINCSSSFGGAIYAEIYREAELTIDGLCSFTDCHADYGGGICAVIDGQNSRILLEDGLKFERCTGG</sequence>
<proteinExistence type="predicted"/>